<evidence type="ECO:0000313" key="1">
    <source>
        <dbReference type="EMBL" id="QDL91563.1"/>
    </source>
</evidence>
<dbReference type="GO" id="GO:0008146">
    <property type="term" value="F:sulfotransferase activity"/>
    <property type="evidence" value="ECO:0007669"/>
    <property type="project" value="InterPro"/>
</dbReference>
<dbReference type="RefSeq" id="WP_138572383.1">
    <property type="nucleotide sequence ID" value="NZ_CP040818.1"/>
</dbReference>
<sequence length="295" mass="33584">MTDAGLTDAGGEPLTFADFRPGRIRDYMEAMRKADMWVFQHIPKTAGSSLSAELARHRGPYRNIHIAYMDRSSSMIDRRDAATQQFIDDLGKEQLRSASGHLRFENVESIREAIPGVHLFTFVRDPVERVISEYHYSRSPEHADPAGFIARFPTLGDFARSSEATNKMAVFIAGRRRIAPAHLPAFAFKRFHFIGSQKLYTPSYRILSTMLWHPTKQKAALRVSGRKNAADEVDPEILEIIRDNNRADQALYNAVQIAFRNVREELNEILKEYAEEWRAKNPRADADTDTVDASD</sequence>
<organism evidence="1 2">
    <name type="scientific">Paroceanicella profunda</name>
    <dbReference type="NCBI Taxonomy" id="2579971"/>
    <lineage>
        <taxon>Bacteria</taxon>
        <taxon>Pseudomonadati</taxon>
        <taxon>Pseudomonadota</taxon>
        <taxon>Alphaproteobacteria</taxon>
        <taxon>Rhodobacterales</taxon>
        <taxon>Paracoccaceae</taxon>
        <taxon>Paroceanicella</taxon>
    </lineage>
</organism>
<dbReference type="SUPFAM" id="SSF52540">
    <property type="entry name" value="P-loop containing nucleoside triphosphate hydrolases"/>
    <property type="match status" value="1"/>
</dbReference>
<dbReference type="Gene3D" id="3.40.50.300">
    <property type="entry name" value="P-loop containing nucleotide triphosphate hydrolases"/>
    <property type="match status" value="1"/>
</dbReference>
<dbReference type="InterPro" id="IPR005331">
    <property type="entry name" value="Sulfotransferase"/>
</dbReference>
<name>A0A5B8FZA1_9RHOB</name>
<evidence type="ECO:0000313" key="2">
    <source>
        <dbReference type="Proteomes" id="UP000305888"/>
    </source>
</evidence>
<dbReference type="InterPro" id="IPR027417">
    <property type="entry name" value="P-loop_NTPase"/>
</dbReference>
<gene>
    <name evidence="1" type="ORF">FDP22_07055</name>
</gene>
<keyword evidence="2" id="KW-1185">Reference proteome</keyword>
<evidence type="ECO:0008006" key="3">
    <source>
        <dbReference type="Google" id="ProtNLM"/>
    </source>
</evidence>
<dbReference type="Proteomes" id="UP000305888">
    <property type="component" value="Chromosome"/>
</dbReference>
<dbReference type="GO" id="GO:0016020">
    <property type="term" value="C:membrane"/>
    <property type="evidence" value="ECO:0007669"/>
    <property type="project" value="InterPro"/>
</dbReference>
<dbReference type="Pfam" id="PF03567">
    <property type="entry name" value="Sulfotransfer_2"/>
    <property type="match status" value="1"/>
</dbReference>
<accession>A0A5B8FZA1</accession>
<dbReference type="OrthoDB" id="1407035at2"/>
<dbReference type="EMBL" id="CP040818">
    <property type="protein sequence ID" value="QDL91563.1"/>
    <property type="molecule type" value="Genomic_DNA"/>
</dbReference>
<proteinExistence type="predicted"/>
<protein>
    <recommendedName>
        <fullName evidence="3">Sulfotransferase family protein</fullName>
    </recommendedName>
</protein>
<dbReference type="KEGG" id="ppru:FDP22_07055"/>
<reference evidence="1 2" key="1">
    <citation type="submission" date="2019-06" db="EMBL/GenBank/DDBJ databases">
        <title>Genome sequence of Rhodobacteraceae bacterium D4M1.</title>
        <authorList>
            <person name="Cao J."/>
        </authorList>
    </citation>
    <scope>NUCLEOTIDE SEQUENCE [LARGE SCALE GENOMIC DNA]</scope>
    <source>
        <strain evidence="1 2">D4M1</strain>
    </source>
</reference>
<dbReference type="AlphaFoldDB" id="A0A5B8FZA1"/>